<evidence type="ECO:0000256" key="1">
    <source>
        <dbReference type="ARBA" id="ARBA00013081"/>
    </source>
</evidence>
<dbReference type="InterPro" id="IPR001932">
    <property type="entry name" value="PPM-type_phosphatase-like_dom"/>
</dbReference>
<organism evidence="19 20">
    <name type="scientific">Allostreptomyces psammosilenae</name>
    <dbReference type="NCBI Taxonomy" id="1892865"/>
    <lineage>
        <taxon>Bacteria</taxon>
        <taxon>Bacillati</taxon>
        <taxon>Actinomycetota</taxon>
        <taxon>Actinomycetes</taxon>
        <taxon>Kitasatosporales</taxon>
        <taxon>Streptomycetaceae</taxon>
        <taxon>Allostreptomyces</taxon>
    </lineage>
</organism>
<dbReference type="GO" id="GO:0004722">
    <property type="term" value="F:protein serine/threonine phosphatase activity"/>
    <property type="evidence" value="ECO:0007669"/>
    <property type="project" value="UniProtKB-EC"/>
</dbReference>
<comment type="function">
    <text evidence="13">Primarily acts as an independent SigF regulator that is sensitive to the osmosensory signal, mediating the cross talk of PknD with the SigF regulon. Possesses both phosphatase and kinase activities. The kinase domain functions as a classic anti-sigma factor-like kinase to phosphorylate the anti-anti-sigma factor domain at the canonical regulatory site, and the phosphatase domain antagonizes this activity.</text>
</comment>
<dbReference type="GO" id="GO:0005524">
    <property type="term" value="F:ATP binding"/>
    <property type="evidence" value="ECO:0007669"/>
    <property type="project" value="UniProtKB-KW"/>
</dbReference>
<dbReference type="Gene3D" id="3.30.565.10">
    <property type="entry name" value="Histidine kinase-like ATPase, C-terminal domain"/>
    <property type="match status" value="1"/>
</dbReference>
<name>A0A852ZPW1_9ACTN</name>
<evidence type="ECO:0000256" key="9">
    <source>
        <dbReference type="ARBA" id="ARBA00022842"/>
    </source>
</evidence>
<dbReference type="GO" id="GO:0016301">
    <property type="term" value="F:kinase activity"/>
    <property type="evidence" value="ECO:0007669"/>
    <property type="project" value="UniProtKB-KW"/>
</dbReference>
<dbReference type="FunFam" id="3.30.565.10:FF:000028">
    <property type="entry name" value="PAS sensor protein"/>
    <property type="match status" value="1"/>
</dbReference>
<keyword evidence="19" id="KW-0670">Pyruvate</keyword>
<keyword evidence="11" id="KW-0464">Manganese</keyword>
<evidence type="ECO:0000256" key="10">
    <source>
        <dbReference type="ARBA" id="ARBA00022912"/>
    </source>
</evidence>
<comment type="caution">
    <text evidence="19">The sequence shown here is derived from an EMBL/GenBank/DDBJ whole genome shotgun (WGS) entry which is preliminary data.</text>
</comment>
<feature type="compositionally biased region" description="Low complexity" evidence="16">
    <location>
        <begin position="313"/>
        <end position="338"/>
    </location>
</feature>
<evidence type="ECO:0000256" key="14">
    <source>
        <dbReference type="ARBA" id="ARBA00075117"/>
    </source>
</evidence>
<dbReference type="PANTHER" id="PTHR43156">
    <property type="entry name" value="STAGE II SPORULATION PROTEIN E-RELATED"/>
    <property type="match status" value="1"/>
</dbReference>
<dbReference type="Pfam" id="PF13581">
    <property type="entry name" value="HATPase_c_2"/>
    <property type="match status" value="1"/>
</dbReference>
<dbReference type="Pfam" id="PF07228">
    <property type="entry name" value="SpoIIE"/>
    <property type="match status" value="1"/>
</dbReference>
<keyword evidence="5" id="KW-0547">Nucleotide-binding</keyword>
<dbReference type="AlphaFoldDB" id="A0A852ZPW1"/>
<dbReference type="InterPro" id="IPR029016">
    <property type="entry name" value="GAF-like_dom_sf"/>
</dbReference>
<comment type="catalytic activity">
    <reaction evidence="12">
        <text>O-phospho-L-seryl-[protein] + H2O = L-seryl-[protein] + phosphate</text>
        <dbReference type="Rhea" id="RHEA:20629"/>
        <dbReference type="Rhea" id="RHEA-COMP:9863"/>
        <dbReference type="Rhea" id="RHEA-COMP:11604"/>
        <dbReference type="ChEBI" id="CHEBI:15377"/>
        <dbReference type="ChEBI" id="CHEBI:29999"/>
        <dbReference type="ChEBI" id="CHEBI:43474"/>
        <dbReference type="ChEBI" id="CHEBI:83421"/>
        <dbReference type="EC" id="3.1.3.16"/>
    </reaction>
</comment>
<feature type="compositionally biased region" description="Pro residues" evidence="16">
    <location>
        <begin position="357"/>
        <end position="370"/>
    </location>
</feature>
<feature type="domain" description="GAF" evidence="17">
    <location>
        <begin position="426"/>
        <end position="601"/>
    </location>
</feature>
<evidence type="ECO:0000313" key="20">
    <source>
        <dbReference type="Proteomes" id="UP000567795"/>
    </source>
</evidence>
<protein>
    <recommendedName>
        <fullName evidence="1">protein-serine/threonine phosphatase</fullName>
        <ecNumber evidence="1">3.1.3.16</ecNumber>
    </recommendedName>
    <alternativeName>
        <fullName evidence="15">Protein-serine/threonine phosphatase</fullName>
    </alternativeName>
    <alternativeName>
        <fullName evidence="14">Serine/threonine-protein kinase</fullName>
    </alternativeName>
</protein>
<evidence type="ECO:0000313" key="19">
    <source>
        <dbReference type="EMBL" id="NYI03785.1"/>
    </source>
</evidence>
<keyword evidence="2" id="KW-0597">Phosphoprotein</keyword>
<sequence length="995" mass="104822">MTDSWSLTEELARARTRLAGGGAEPSDAEVRAEILASWQRSRQLGISQEGVALPVEGDLDPDARLIRAAAPVLEQLCGHFAGMPVTVVLADAQARIVDRRGDPAALEMMDAASLVPGASCDERFMGTSSVSMVLSTRAPFVVIGEEHFLHSLQALTCMASPVRDPVGGTVQGAVNLSIPREQAEPRMAVVLGEATQRIGQRLLELSTERERALTHAFLRARARGEHAVLDLTSGRLTEAGEAAPRLAPSERMALLESATELISAEHATFHEVPLSGGRLAVLRRRPLHHGDAEGAAVEVSFRDRSGGGGTTLAASDAQAPPARQPQMATAPDGAVVPLLAPPPPAGPAARAESAAPPAEPAAPPTEPAEPPSGIRARPAAGQPPPAQPAGGPEEWLLMVGEPRVGRYAVAARQRLSLLNEAGVRIGTTLDMRRTVEELAEVAVPRLADVMVVDLLEQVYRGEEPPRAPVGAGAPLRRVAARAARGPEAPRVDGIGTQVRYLAGTPQARCLTGGTPVMETVPTAARAAPTVGTAHPVDLLGEGVHSYLAAPLTARGAVLGVAGFYRLGRARPYEQDDLALAGELAARAGVCVDNARRFTRERDASVTLQRSLLPHETPRLPAVDVAHRYLPAGAQDGVGGDWFDVIPLSGMRVALVVGDVAGHGLQAAATMGRLRTAVRTLADLDLPPEEVLAHLDDLVSRSPGGPADAEDPATGATCLYAVYDPVSRRCTASRAGHPPPALVGPDGRVRLLELPTGPPLGLGGLCPYESGETVLPEGSVLALYTDGLLKSGPDRLDVEQGVHLLLQRLADRADPSLEAACEALIGTLPPTGPRDDVAVLLARTHAMPSDKVAQWEFPSEPSMVGRARTLVARQLTEWELTDLEYSTELVVSELVTNAVRYGGGGPISLRLLRDEGLICEVSDRSNTSPRIRRAAVTEEGGRGLFLVAQFSRSWGARYMREGKTVWAEQPLCGGQPVPTADERALLAMFDDLAATA</sequence>
<dbReference type="Gene3D" id="3.60.40.10">
    <property type="entry name" value="PPM-type phosphatase domain"/>
    <property type="match status" value="1"/>
</dbReference>
<evidence type="ECO:0000256" key="4">
    <source>
        <dbReference type="ARBA" id="ARBA00022723"/>
    </source>
</evidence>
<evidence type="ECO:0000256" key="3">
    <source>
        <dbReference type="ARBA" id="ARBA00022679"/>
    </source>
</evidence>
<dbReference type="GO" id="GO:0046872">
    <property type="term" value="F:metal ion binding"/>
    <property type="evidence" value="ECO:0007669"/>
    <property type="project" value="UniProtKB-KW"/>
</dbReference>
<evidence type="ECO:0000259" key="18">
    <source>
        <dbReference type="SMART" id="SM00331"/>
    </source>
</evidence>
<evidence type="ECO:0000256" key="6">
    <source>
        <dbReference type="ARBA" id="ARBA00022777"/>
    </source>
</evidence>
<dbReference type="SUPFAM" id="SSF55781">
    <property type="entry name" value="GAF domain-like"/>
    <property type="match status" value="1"/>
</dbReference>
<keyword evidence="8" id="KW-0067">ATP-binding</keyword>
<dbReference type="InterPro" id="IPR003594">
    <property type="entry name" value="HATPase_dom"/>
</dbReference>
<dbReference type="Pfam" id="PF01590">
    <property type="entry name" value="GAF"/>
    <property type="match status" value="1"/>
</dbReference>
<dbReference type="PANTHER" id="PTHR43156:SF2">
    <property type="entry name" value="STAGE II SPORULATION PROTEIN E"/>
    <property type="match status" value="1"/>
</dbReference>
<dbReference type="CDD" id="cd16936">
    <property type="entry name" value="HATPase_RsbW-like"/>
    <property type="match status" value="1"/>
</dbReference>
<dbReference type="EC" id="3.1.3.16" evidence="1"/>
<evidence type="ECO:0000256" key="13">
    <source>
        <dbReference type="ARBA" id="ARBA00056274"/>
    </source>
</evidence>
<evidence type="ECO:0000256" key="12">
    <source>
        <dbReference type="ARBA" id="ARBA00047761"/>
    </source>
</evidence>
<evidence type="ECO:0000256" key="15">
    <source>
        <dbReference type="ARBA" id="ARBA00081350"/>
    </source>
</evidence>
<dbReference type="InterPro" id="IPR052016">
    <property type="entry name" value="Bact_Sigma-Reg"/>
</dbReference>
<dbReference type="SMART" id="SM00331">
    <property type="entry name" value="PP2C_SIG"/>
    <property type="match status" value="1"/>
</dbReference>
<keyword evidence="20" id="KW-1185">Reference proteome</keyword>
<dbReference type="Gene3D" id="3.30.450.40">
    <property type="match status" value="2"/>
</dbReference>
<dbReference type="FunFam" id="3.60.40.10:FF:000005">
    <property type="entry name" value="Serine/threonine protein phosphatase"/>
    <property type="match status" value="1"/>
</dbReference>
<dbReference type="EMBL" id="JACBZD010000001">
    <property type="protein sequence ID" value="NYI03785.1"/>
    <property type="molecule type" value="Genomic_DNA"/>
</dbReference>
<dbReference type="GO" id="GO:0016746">
    <property type="term" value="F:acyltransferase activity"/>
    <property type="evidence" value="ECO:0007669"/>
    <property type="project" value="UniProtKB-KW"/>
</dbReference>
<reference evidence="19 20" key="1">
    <citation type="submission" date="2020-07" db="EMBL/GenBank/DDBJ databases">
        <title>Sequencing the genomes of 1000 actinobacteria strains.</title>
        <authorList>
            <person name="Klenk H.-P."/>
        </authorList>
    </citation>
    <scope>NUCLEOTIDE SEQUENCE [LARGE SCALE GENOMIC DNA]</scope>
    <source>
        <strain evidence="19 20">DSM 42178</strain>
    </source>
</reference>
<dbReference type="SUPFAM" id="SSF81606">
    <property type="entry name" value="PP2C-like"/>
    <property type="match status" value="1"/>
</dbReference>
<keyword evidence="19" id="KW-0012">Acyltransferase</keyword>
<evidence type="ECO:0000256" key="8">
    <source>
        <dbReference type="ARBA" id="ARBA00022840"/>
    </source>
</evidence>
<evidence type="ECO:0000256" key="11">
    <source>
        <dbReference type="ARBA" id="ARBA00023211"/>
    </source>
</evidence>
<gene>
    <name evidence="19" type="ORF">FHU37_000728</name>
</gene>
<proteinExistence type="predicted"/>
<dbReference type="InterPro" id="IPR036457">
    <property type="entry name" value="PPM-type-like_dom_sf"/>
</dbReference>
<feature type="domain" description="PPM-type phosphatase" evidence="18">
    <location>
        <begin position="619"/>
        <end position="843"/>
    </location>
</feature>
<feature type="compositionally biased region" description="Low complexity" evidence="16">
    <location>
        <begin position="347"/>
        <end position="356"/>
    </location>
</feature>
<dbReference type="FunFam" id="3.30.450.40:FF:000035">
    <property type="entry name" value="PAS sensor protein"/>
    <property type="match status" value="1"/>
</dbReference>
<keyword evidence="3 19" id="KW-0808">Transferase</keyword>
<dbReference type="Proteomes" id="UP000567795">
    <property type="component" value="Unassembled WGS sequence"/>
</dbReference>
<evidence type="ECO:0000256" key="2">
    <source>
        <dbReference type="ARBA" id="ARBA00022553"/>
    </source>
</evidence>
<dbReference type="InterPro" id="IPR036890">
    <property type="entry name" value="HATPase_C_sf"/>
</dbReference>
<evidence type="ECO:0000256" key="7">
    <source>
        <dbReference type="ARBA" id="ARBA00022801"/>
    </source>
</evidence>
<dbReference type="InterPro" id="IPR003018">
    <property type="entry name" value="GAF"/>
</dbReference>
<evidence type="ECO:0000256" key="5">
    <source>
        <dbReference type="ARBA" id="ARBA00022741"/>
    </source>
</evidence>
<dbReference type="SMART" id="SM00065">
    <property type="entry name" value="GAF"/>
    <property type="match status" value="1"/>
</dbReference>
<keyword evidence="6" id="KW-0418">Kinase</keyword>
<feature type="region of interest" description="Disordered" evidence="16">
    <location>
        <begin position="294"/>
        <end position="393"/>
    </location>
</feature>
<keyword evidence="4" id="KW-0479">Metal-binding</keyword>
<keyword evidence="10" id="KW-0904">Protein phosphatase</keyword>
<dbReference type="RefSeq" id="WP_179812782.1">
    <property type="nucleotide sequence ID" value="NZ_JACBZD010000001.1"/>
</dbReference>
<keyword evidence="7" id="KW-0378">Hydrolase</keyword>
<evidence type="ECO:0000259" key="17">
    <source>
        <dbReference type="SMART" id="SM00065"/>
    </source>
</evidence>
<evidence type="ECO:0000256" key="16">
    <source>
        <dbReference type="SAM" id="MobiDB-lite"/>
    </source>
</evidence>
<accession>A0A852ZPW1</accession>
<keyword evidence="9" id="KW-0460">Magnesium</keyword>
<dbReference type="SUPFAM" id="SSF55874">
    <property type="entry name" value="ATPase domain of HSP90 chaperone/DNA topoisomerase II/histidine kinase"/>
    <property type="match status" value="1"/>
</dbReference>